<dbReference type="CDD" id="cd19080">
    <property type="entry name" value="AKR_AKR9A_9B"/>
    <property type="match status" value="1"/>
</dbReference>
<dbReference type="KEGG" id="acan:ACA1_328770"/>
<dbReference type="InterPro" id="IPR023210">
    <property type="entry name" value="NADP_OxRdtase_dom"/>
</dbReference>
<dbReference type="FunFam" id="3.20.20.100:FF:000004">
    <property type="entry name" value="Oxidoreductase, aldo/keto reductase"/>
    <property type="match status" value="1"/>
</dbReference>
<dbReference type="STRING" id="1257118.L8GQZ7"/>
<dbReference type="GO" id="GO:0005829">
    <property type="term" value="C:cytosol"/>
    <property type="evidence" value="ECO:0007669"/>
    <property type="project" value="UniProtKB-ARBA"/>
</dbReference>
<dbReference type="GeneID" id="14915991"/>
<reference evidence="3 4" key="1">
    <citation type="journal article" date="2013" name="Genome Biol.">
        <title>Genome of Acanthamoeba castellanii highlights extensive lateral gene transfer and early evolution of tyrosine kinase signaling.</title>
        <authorList>
            <person name="Clarke M."/>
            <person name="Lohan A.J."/>
            <person name="Liu B."/>
            <person name="Lagkouvardos I."/>
            <person name="Roy S."/>
            <person name="Zafar N."/>
            <person name="Bertelli C."/>
            <person name="Schilde C."/>
            <person name="Kianianmomeni A."/>
            <person name="Burglin T.R."/>
            <person name="Frech C."/>
            <person name="Turcotte B."/>
            <person name="Kopec K.O."/>
            <person name="Synnott J.M."/>
            <person name="Choo C."/>
            <person name="Paponov I."/>
            <person name="Finkler A."/>
            <person name="Soon Heng Tan C."/>
            <person name="Hutchins A.P."/>
            <person name="Weinmeier T."/>
            <person name="Rattei T."/>
            <person name="Chu J.S."/>
            <person name="Gimenez G."/>
            <person name="Irimia M."/>
            <person name="Rigden D.J."/>
            <person name="Fitzpatrick D.A."/>
            <person name="Lorenzo-Morales J."/>
            <person name="Bateman A."/>
            <person name="Chiu C.H."/>
            <person name="Tang P."/>
            <person name="Hegemann P."/>
            <person name="Fromm H."/>
            <person name="Raoult D."/>
            <person name="Greub G."/>
            <person name="Miranda-Saavedra D."/>
            <person name="Chen N."/>
            <person name="Nash P."/>
            <person name="Ginger M.L."/>
            <person name="Horn M."/>
            <person name="Schaap P."/>
            <person name="Caler L."/>
            <person name="Loftus B."/>
        </authorList>
    </citation>
    <scope>NUCLEOTIDE SEQUENCE [LARGE SCALE GENOMIC DNA]</scope>
    <source>
        <strain evidence="3 4">Neff</strain>
    </source>
</reference>
<dbReference type="RefSeq" id="XP_004337365.1">
    <property type="nucleotide sequence ID" value="XM_004337317.1"/>
</dbReference>
<proteinExistence type="predicted"/>
<feature type="domain" description="NADP-dependent oxidoreductase" evidence="2">
    <location>
        <begin position="34"/>
        <end position="342"/>
    </location>
</feature>
<dbReference type="OrthoDB" id="48988at2759"/>
<keyword evidence="4" id="KW-1185">Reference proteome</keyword>
<dbReference type="Pfam" id="PF00248">
    <property type="entry name" value="Aldo_ket_red"/>
    <property type="match status" value="1"/>
</dbReference>
<dbReference type="InterPro" id="IPR036812">
    <property type="entry name" value="NAD(P)_OxRdtase_dom_sf"/>
</dbReference>
<protein>
    <submittedName>
        <fullName evidence="3">Aldo/keto reductase</fullName>
    </submittedName>
</protein>
<dbReference type="AlphaFoldDB" id="L8GQZ7"/>
<keyword evidence="1" id="KW-0560">Oxidoreductase</keyword>
<dbReference type="SUPFAM" id="SSF51430">
    <property type="entry name" value="NAD(P)-linked oxidoreductase"/>
    <property type="match status" value="1"/>
</dbReference>
<gene>
    <name evidence="3" type="ORF">ACA1_328770</name>
</gene>
<dbReference type="Proteomes" id="UP000011083">
    <property type="component" value="Unassembled WGS sequence"/>
</dbReference>
<dbReference type="PANTHER" id="PTHR43364:SF4">
    <property type="entry name" value="NAD(P)-LINKED OXIDOREDUCTASE SUPERFAMILY PROTEIN"/>
    <property type="match status" value="1"/>
</dbReference>
<evidence type="ECO:0000313" key="4">
    <source>
        <dbReference type="Proteomes" id="UP000011083"/>
    </source>
</evidence>
<sequence>MNKSATAEQESIDKPLAQLDDYRLLGASGLRVSPLCLGAMTFGADWGQWGAGFEESKRMFDFYVEKGGNFIDTANIYTNGTSEQYVGELVAPIRSQMVVATKYSINPPPFPGLPPSPTAKNANYGGNHRKALVQGLDESLKRMKLDYVDVLYVHVWDHRTPIDETMRALDDVVRSGKALYVAVSDTPAWVISAANNTAHLRGWSPYIGLQTRYNLLDRSLEWELGPMAKAYDIGIIPWGALAEGFLTGKHKRDQPHPESKRGHLLERHFTEERNWKIVDEVVAVAKEIDRPAAQVALNWLAQKPGVTSPLVGARTLDQLKENIAALEFTLSPDHMQRLDQVSERPIAQQPFPRNFIATMDMTVGSTKVDRRYAV</sequence>
<dbReference type="Gene3D" id="3.20.20.100">
    <property type="entry name" value="NADP-dependent oxidoreductase domain"/>
    <property type="match status" value="1"/>
</dbReference>
<evidence type="ECO:0000259" key="2">
    <source>
        <dbReference type="Pfam" id="PF00248"/>
    </source>
</evidence>
<dbReference type="OMA" id="GWTEPPI"/>
<dbReference type="GO" id="GO:0016491">
    <property type="term" value="F:oxidoreductase activity"/>
    <property type="evidence" value="ECO:0007669"/>
    <property type="project" value="UniProtKB-KW"/>
</dbReference>
<dbReference type="InterPro" id="IPR050523">
    <property type="entry name" value="AKR_Detox_Biosynth"/>
</dbReference>
<accession>L8GQZ7</accession>
<evidence type="ECO:0000313" key="3">
    <source>
        <dbReference type="EMBL" id="ELR15352.1"/>
    </source>
</evidence>
<dbReference type="EMBL" id="KB008034">
    <property type="protein sequence ID" value="ELR15352.1"/>
    <property type="molecule type" value="Genomic_DNA"/>
</dbReference>
<dbReference type="VEuPathDB" id="AmoebaDB:ACA1_328770"/>
<dbReference type="PANTHER" id="PTHR43364">
    <property type="entry name" value="NADH-SPECIFIC METHYLGLYOXAL REDUCTASE-RELATED"/>
    <property type="match status" value="1"/>
</dbReference>
<organism evidence="3 4">
    <name type="scientific">Acanthamoeba castellanii (strain ATCC 30010 / Neff)</name>
    <dbReference type="NCBI Taxonomy" id="1257118"/>
    <lineage>
        <taxon>Eukaryota</taxon>
        <taxon>Amoebozoa</taxon>
        <taxon>Discosea</taxon>
        <taxon>Longamoebia</taxon>
        <taxon>Centramoebida</taxon>
        <taxon>Acanthamoebidae</taxon>
        <taxon>Acanthamoeba</taxon>
    </lineage>
</organism>
<name>L8GQZ7_ACACF</name>
<evidence type="ECO:0000256" key="1">
    <source>
        <dbReference type="ARBA" id="ARBA00023002"/>
    </source>
</evidence>